<name>A0A2M9X995_9LEPT</name>
<dbReference type="SUPFAM" id="SSF47757">
    <property type="entry name" value="Chemotaxis receptor methyltransferase CheR, N-terminal domain"/>
    <property type="match status" value="1"/>
</dbReference>
<sequence length="269" mass="31205">MTESLILSEPEFRSFADLIFRYTGIRMGERKKNLIISRLSKRLRARNCNSYSEYLDIIKNEDDQEEKNIFISLITTHVTQFFREPEHYSFLEKILENKNNLPVKIWSAAASTGEEAFTAGLIMQDKLGSDNWSILGTDICNESIEKARYGFYPLQGSEQIPSHYLKQYCLKGKEEFTGYFTFAKEIRSRIRFEVANLTTLEKLPGNFKPNIVFLRNVMIYFESKEKQMIIDKIESILPSGAILIIGHSESLSGIRSNFKLMRTSVYQKI</sequence>
<gene>
    <name evidence="7" type="ORF">CH357_16515</name>
</gene>
<keyword evidence="5" id="KW-0949">S-adenosyl-L-methionine</keyword>
<evidence type="ECO:0000313" key="8">
    <source>
        <dbReference type="Proteomes" id="UP000232196"/>
    </source>
</evidence>
<dbReference type="InterPro" id="IPR000780">
    <property type="entry name" value="CheR_MeTrfase"/>
</dbReference>
<dbReference type="EMBL" id="NPDN01000009">
    <property type="protein sequence ID" value="PJZ24270.1"/>
    <property type="molecule type" value="Genomic_DNA"/>
</dbReference>
<comment type="catalytic activity">
    <reaction evidence="1">
        <text>L-glutamyl-[protein] + S-adenosyl-L-methionine = [protein]-L-glutamate 5-O-methyl ester + S-adenosyl-L-homocysteine</text>
        <dbReference type="Rhea" id="RHEA:24452"/>
        <dbReference type="Rhea" id="RHEA-COMP:10208"/>
        <dbReference type="Rhea" id="RHEA-COMP:10311"/>
        <dbReference type="ChEBI" id="CHEBI:29973"/>
        <dbReference type="ChEBI" id="CHEBI:57856"/>
        <dbReference type="ChEBI" id="CHEBI:59789"/>
        <dbReference type="ChEBI" id="CHEBI:82795"/>
        <dbReference type="EC" id="2.1.1.80"/>
    </reaction>
</comment>
<dbReference type="Pfam" id="PF01739">
    <property type="entry name" value="CheR"/>
    <property type="match status" value="1"/>
</dbReference>
<evidence type="ECO:0000256" key="3">
    <source>
        <dbReference type="ARBA" id="ARBA00022603"/>
    </source>
</evidence>
<dbReference type="PANTHER" id="PTHR24422">
    <property type="entry name" value="CHEMOTAXIS PROTEIN METHYLTRANSFERASE"/>
    <property type="match status" value="1"/>
</dbReference>
<dbReference type="Gene3D" id="3.40.50.150">
    <property type="entry name" value="Vaccinia Virus protein VP39"/>
    <property type="match status" value="1"/>
</dbReference>
<dbReference type="Gene3D" id="1.10.155.10">
    <property type="entry name" value="Chemotaxis receptor methyltransferase CheR, N-terminal domain"/>
    <property type="match status" value="1"/>
</dbReference>
<feature type="domain" description="CheR-type methyltransferase" evidence="6">
    <location>
        <begin position="1"/>
        <end position="269"/>
    </location>
</feature>
<dbReference type="InterPro" id="IPR050903">
    <property type="entry name" value="Bact_Chemotaxis_MeTrfase"/>
</dbReference>
<dbReference type="EC" id="2.1.1.80" evidence="2"/>
<dbReference type="SUPFAM" id="SSF53335">
    <property type="entry name" value="S-adenosyl-L-methionine-dependent methyltransferases"/>
    <property type="match status" value="1"/>
</dbReference>
<keyword evidence="4" id="KW-0808">Transferase</keyword>
<reference evidence="7 8" key="1">
    <citation type="submission" date="2017-07" db="EMBL/GenBank/DDBJ databases">
        <title>Leptospira spp. isolated from tropical soils.</title>
        <authorList>
            <person name="Thibeaux R."/>
            <person name="Iraola G."/>
            <person name="Ferres I."/>
            <person name="Bierque E."/>
            <person name="Girault D."/>
            <person name="Soupe-Gilbert M.-E."/>
            <person name="Picardeau M."/>
            <person name="Goarant C."/>
        </authorList>
    </citation>
    <scope>NUCLEOTIDE SEQUENCE [LARGE SCALE GENOMIC DNA]</scope>
    <source>
        <strain evidence="7 8">MCA1-C-A1</strain>
    </source>
</reference>
<dbReference type="Proteomes" id="UP000232196">
    <property type="component" value="Unassembled WGS sequence"/>
</dbReference>
<evidence type="ECO:0000259" key="6">
    <source>
        <dbReference type="PROSITE" id="PS50123"/>
    </source>
</evidence>
<keyword evidence="3" id="KW-0489">Methyltransferase</keyword>
<comment type="caution">
    <text evidence="7">The sequence shown here is derived from an EMBL/GenBank/DDBJ whole genome shotgun (WGS) entry which is preliminary data.</text>
</comment>
<organism evidence="7 8">
    <name type="scientific">Leptospira hartskeerlii</name>
    <dbReference type="NCBI Taxonomy" id="2023177"/>
    <lineage>
        <taxon>Bacteria</taxon>
        <taxon>Pseudomonadati</taxon>
        <taxon>Spirochaetota</taxon>
        <taxon>Spirochaetia</taxon>
        <taxon>Leptospirales</taxon>
        <taxon>Leptospiraceae</taxon>
        <taxon>Leptospira</taxon>
    </lineage>
</organism>
<dbReference type="InterPro" id="IPR022641">
    <property type="entry name" value="CheR_N"/>
</dbReference>
<dbReference type="GO" id="GO:0032259">
    <property type="term" value="P:methylation"/>
    <property type="evidence" value="ECO:0007669"/>
    <property type="project" value="UniProtKB-KW"/>
</dbReference>
<dbReference type="InterPro" id="IPR036804">
    <property type="entry name" value="CheR_N_sf"/>
</dbReference>
<dbReference type="PIRSF" id="PIRSF000410">
    <property type="entry name" value="CheR"/>
    <property type="match status" value="1"/>
</dbReference>
<dbReference type="GO" id="GO:0008983">
    <property type="term" value="F:protein-glutamate O-methyltransferase activity"/>
    <property type="evidence" value="ECO:0007669"/>
    <property type="project" value="UniProtKB-EC"/>
</dbReference>
<evidence type="ECO:0000256" key="4">
    <source>
        <dbReference type="ARBA" id="ARBA00022679"/>
    </source>
</evidence>
<dbReference type="AlphaFoldDB" id="A0A2M9X995"/>
<dbReference type="InterPro" id="IPR026024">
    <property type="entry name" value="Chemotaxis_MeTrfase_CheR"/>
</dbReference>
<evidence type="ECO:0000313" key="7">
    <source>
        <dbReference type="EMBL" id="PJZ24270.1"/>
    </source>
</evidence>
<proteinExistence type="predicted"/>
<accession>A0A2M9X995</accession>
<dbReference type="InterPro" id="IPR022642">
    <property type="entry name" value="CheR_C"/>
</dbReference>
<keyword evidence="8" id="KW-1185">Reference proteome</keyword>
<dbReference type="PANTHER" id="PTHR24422:SF26">
    <property type="entry name" value="CHEMOTAXIS PROTEIN METHYLTRANSFERASE"/>
    <property type="match status" value="1"/>
</dbReference>
<dbReference type="Pfam" id="PF03705">
    <property type="entry name" value="CheR_N"/>
    <property type="match status" value="1"/>
</dbReference>
<protein>
    <recommendedName>
        <fullName evidence="2">protein-glutamate O-methyltransferase</fullName>
        <ecNumber evidence="2">2.1.1.80</ecNumber>
    </recommendedName>
</protein>
<evidence type="ECO:0000256" key="2">
    <source>
        <dbReference type="ARBA" id="ARBA00012534"/>
    </source>
</evidence>
<dbReference type="RefSeq" id="WP_100707868.1">
    <property type="nucleotide sequence ID" value="NZ_NPDL01000009.1"/>
</dbReference>
<evidence type="ECO:0000256" key="5">
    <source>
        <dbReference type="ARBA" id="ARBA00022691"/>
    </source>
</evidence>
<evidence type="ECO:0000256" key="1">
    <source>
        <dbReference type="ARBA" id="ARBA00001541"/>
    </source>
</evidence>
<dbReference type="InterPro" id="IPR029063">
    <property type="entry name" value="SAM-dependent_MTases_sf"/>
</dbReference>
<dbReference type="PRINTS" id="PR00996">
    <property type="entry name" value="CHERMTFRASE"/>
</dbReference>
<dbReference type="OrthoDB" id="9816309at2"/>
<dbReference type="PROSITE" id="PS50123">
    <property type="entry name" value="CHER"/>
    <property type="match status" value="1"/>
</dbReference>
<dbReference type="SMART" id="SM00138">
    <property type="entry name" value="MeTrc"/>
    <property type="match status" value="1"/>
</dbReference>